<comment type="caution">
    <text evidence="2">The sequence shown here is derived from an EMBL/GenBank/DDBJ whole genome shotgun (WGS) entry which is preliminary data.</text>
</comment>
<sequence length="114" mass="13002">MIGIIHELESRSISSPTGKPKWCRRAIDTLLSNEKYRGGSTATTVLMSDAPQSKQRARYLFSDHHEAIIDEKTFIAVAKEKQRRCNIEVDENGVHRKKTRYTAKIRVSGSLKEE</sequence>
<proteinExistence type="predicted"/>
<gene>
    <name evidence="2" type="ORF">IAA66_01110</name>
</gene>
<dbReference type="Pfam" id="PF07508">
    <property type="entry name" value="Recombinase"/>
    <property type="match status" value="1"/>
</dbReference>
<protein>
    <submittedName>
        <fullName evidence="2">Recombinase family protein</fullName>
    </submittedName>
</protein>
<reference evidence="2" key="1">
    <citation type="submission" date="2020-10" db="EMBL/GenBank/DDBJ databases">
        <authorList>
            <person name="Gilroy R."/>
        </authorList>
    </citation>
    <scope>NUCLEOTIDE SEQUENCE</scope>
    <source>
        <strain evidence="2">ChiHile30-977</strain>
    </source>
</reference>
<dbReference type="Proteomes" id="UP000886819">
    <property type="component" value="Unassembled WGS sequence"/>
</dbReference>
<accession>A0A9D0YUM5</accession>
<dbReference type="InterPro" id="IPR038109">
    <property type="entry name" value="DNA_bind_recomb_sf"/>
</dbReference>
<evidence type="ECO:0000259" key="1">
    <source>
        <dbReference type="Pfam" id="PF07508"/>
    </source>
</evidence>
<reference evidence="2" key="2">
    <citation type="journal article" date="2021" name="PeerJ">
        <title>Extensive microbial diversity within the chicken gut microbiome revealed by metagenomics and culture.</title>
        <authorList>
            <person name="Gilroy R."/>
            <person name="Ravi A."/>
            <person name="Getino M."/>
            <person name="Pursley I."/>
            <person name="Horton D.L."/>
            <person name="Alikhan N.F."/>
            <person name="Baker D."/>
            <person name="Gharbi K."/>
            <person name="Hall N."/>
            <person name="Watson M."/>
            <person name="Adriaenssens E.M."/>
            <person name="Foster-Nyarko E."/>
            <person name="Jarju S."/>
            <person name="Secka A."/>
            <person name="Antonio M."/>
            <person name="Oren A."/>
            <person name="Chaudhuri R.R."/>
            <person name="La Ragione R."/>
            <person name="Hildebrand F."/>
            <person name="Pallen M.J."/>
        </authorList>
    </citation>
    <scope>NUCLEOTIDE SEQUENCE</scope>
    <source>
        <strain evidence="2">ChiHile30-977</strain>
    </source>
</reference>
<evidence type="ECO:0000313" key="2">
    <source>
        <dbReference type="EMBL" id="HIQ62170.1"/>
    </source>
</evidence>
<dbReference type="Gene3D" id="3.90.1750.20">
    <property type="entry name" value="Putative Large Serine Recombinase, Chain B, Domain 2"/>
    <property type="match status" value="1"/>
</dbReference>
<dbReference type="EMBL" id="DVFI01000013">
    <property type="protein sequence ID" value="HIQ62170.1"/>
    <property type="molecule type" value="Genomic_DNA"/>
</dbReference>
<dbReference type="InterPro" id="IPR011109">
    <property type="entry name" value="DNA_bind_recombinase_dom"/>
</dbReference>
<dbReference type="AlphaFoldDB" id="A0A9D0YUM5"/>
<name>A0A9D0YUM5_9FIRM</name>
<organism evidence="2 3">
    <name type="scientific">Candidatus Avichristensenella intestinipullorum</name>
    <dbReference type="NCBI Taxonomy" id="2840693"/>
    <lineage>
        <taxon>Bacteria</taxon>
        <taxon>Bacillati</taxon>
        <taxon>Bacillota</taxon>
        <taxon>Clostridia</taxon>
        <taxon>Candidatus Avichristensenella</taxon>
    </lineage>
</organism>
<feature type="domain" description="Recombinase" evidence="1">
    <location>
        <begin position="3"/>
        <end position="84"/>
    </location>
</feature>
<evidence type="ECO:0000313" key="3">
    <source>
        <dbReference type="Proteomes" id="UP000886819"/>
    </source>
</evidence>
<dbReference type="GO" id="GO:0003677">
    <property type="term" value="F:DNA binding"/>
    <property type="evidence" value="ECO:0007669"/>
    <property type="project" value="InterPro"/>
</dbReference>
<dbReference type="GO" id="GO:0000150">
    <property type="term" value="F:DNA strand exchange activity"/>
    <property type="evidence" value="ECO:0007669"/>
    <property type="project" value="InterPro"/>
</dbReference>